<feature type="coiled-coil region" evidence="1">
    <location>
        <begin position="215"/>
        <end position="242"/>
    </location>
</feature>
<organism evidence="2">
    <name type="scientific">Tanacetum cinerariifolium</name>
    <name type="common">Dalmatian daisy</name>
    <name type="synonym">Chrysanthemum cinerariifolium</name>
    <dbReference type="NCBI Taxonomy" id="118510"/>
    <lineage>
        <taxon>Eukaryota</taxon>
        <taxon>Viridiplantae</taxon>
        <taxon>Streptophyta</taxon>
        <taxon>Embryophyta</taxon>
        <taxon>Tracheophyta</taxon>
        <taxon>Spermatophyta</taxon>
        <taxon>Magnoliopsida</taxon>
        <taxon>eudicotyledons</taxon>
        <taxon>Gunneridae</taxon>
        <taxon>Pentapetalae</taxon>
        <taxon>asterids</taxon>
        <taxon>campanulids</taxon>
        <taxon>Asterales</taxon>
        <taxon>Asteraceae</taxon>
        <taxon>Asteroideae</taxon>
        <taxon>Anthemideae</taxon>
        <taxon>Anthemidinae</taxon>
        <taxon>Tanacetum</taxon>
    </lineage>
</organism>
<dbReference type="InterPro" id="IPR043502">
    <property type="entry name" value="DNA/RNA_pol_sf"/>
</dbReference>
<dbReference type="GO" id="GO:0003964">
    <property type="term" value="F:RNA-directed DNA polymerase activity"/>
    <property type="evidence" value="ECO:0007669"/>
    <property type="project" value="UniProtKB-KW"/>
</dbReference>
<dbReference type="InterPro" id="IPR032567">
    <property type="entry name" value="RTL1-rel"/>
</dbReference>
<name>A0A6L2K5E2_TANCI</name>
<gene>
    <name evidence="2" type="ORF">Tci_016586</name>
</gene>
<keyword evidence="2" id="KW-0808">Transferase</keyword>
<protein>
    <submittedName>
        <fullName evidence="2">Putative reverse transcriptase domain-containing protein</fullName>
    </submittedName>
</protein>
<reference evidence="2" key="1">
    <citation type="journal article" date="2019" name="Sci. Rep.">
        <title>Draft genome of Tanacetum cinerariifolium, the natural source of mosquito coil.</title>
        <authorList>
            <person name="Yamashiro T."/>
            <person name="Shiraishi A."/>
            <person name="Satake H."/>
            <person name="Nakayama K."/>
        </authorList>
    </citation>
    <scope>NUCLEOTIDE SEQUENCE</scope>
</reference>
<sequence>MSADSAVTFSSVHSEVRSWSIPSEDPYEEAAQQFFKQVPHPPEYVPRDHVPVFVPEFEHPEDLVPAEGEAPTSLLPPGFLSPRIRPLSPKALVAEMNAIASSLHRSLHPSGTPPLLPIYTPSTSCRAGILEANTPPRNRPLLATPRPGCEVRESSTAAARRQGPAMTHGVDCRYMETRLQDTERRMMAALELVNRRVSYQVKVCTRESSEFCTRHHDAQKDRAAVRAEIKVLRNERLAYEQEGIQTREALARSEAHCRALEARVVMLETHARRLEWQRQAANDFAVEHIMRTQALEARARNDTLEDAGSIQEYWAKGQHVFLAQISATREDDKPEGKQVKDVPIVQDFPKELSEKLPGLPPARPVKFQIDQIPGVAPVARAPYHLTPSEIKELSKQLQELSDKVMPLEGVHINNTLQFVEEPIEIMGREIKRLKRS</sequence>
<evidence type="ECO:0000313" key="2">
    <source>
        <dbReference type="EMBL" id="GEU44608.1"/>
    </source>
</evidence>
<dbReference type="PANTHER" id="PTHR15503">
    <property type="entry name" value="LDOC1 RELATED"/>
    <property type="match status" value="1"/>
</dbReference>
<keyword evidence="2" id="KW-0695">RNA-directed DNA polymerase</keyword>
<evidence type="ECO:0000256" key="1">
    <source>
        <dbReference type="SAM" id="Coils"/>
    </source>
</evidence>
<keyword evidence="2" id="KW-0548">Nucleotidyltransferase</keyword>
<keyword evidence="1" id="KW-0175">Coiled coil</keyword>
<accession>A0A6L2K5E2</accession>
<dbReference type="SUPFAM" id="SSF56672">
    <property type="entry name" value="DNA/RNA polymerases"/>
    <property type="match status" value="1"/>
</dbReference>
<comment type="caution">
    <text evidence="2">The sequence shown here is derived from an EMBL/GenBank/DDBJ whole genome shotgun (WGS) entry which is preliminary data.</text>
</comment>
<dbReference type="PANTHER" id="PTHR15503:SF45">
    <property type="entry name" value="RNA-DIRECTED DNA POLYMERASE HOMOLOG"/>
    <property type="match status" value="1"/>
</dbReference>
<dbReference type="EMBL" id="BKCJ010001868">
    <property type="protein sequence ID" value="GEU44608.1"/>
    <property type="molecule type" value="Genomic_DNA"/>
</dbReference>
<dbReference type="AlphaFoldDB" id="A0A6L2K5E2"/>
<proteinExistence type="predicted"/>